<proteinExistence type="predicted"/>
<feature type="transmembrane region" description="Helical" evidence="1">
    <location>
        <begin position="236"/>
        <end position="255"/>
    </location>
</feature>
<protein>
    <submittedName>
        <fullName evidence="2">Putative membrane protein</fullName>
    </submittedName>
</protein>
<feature type="transmembrane region" description="Helical" evidence="1">
    <location>
        <begin position="262"/>
        <end position="282"/>
    </location>
</feature>
<evidence type="ECO:0000256" key="1">
    <source>
        <dbReference type="SAM" id="Phobius"/>
    </source>
</evidence>
<dbReference type="Proteomes" id="UP000183255">
    <property type="component" value="Unassembled WGS sequence"/>
</dbReference>
<organism evidence="2 3">
    <name type="scientific">Proteiniclasticum ruminis</name>
    <dbReference type="NCBI Taxonomy" id="398199"/>
    <lineage>
        <taxon>Bacteria</taxon>
        <taxon>Bacillati</taxon>
        <taxon>Bacillota</taxon>
        <taxon>Clostridia</taxon>
        <taxon>Eubacteriales</taxon>
        <taxon>Clostridiaceae</taxon>
        <taxon>Proteiniclasticum</taxon>
    </lineage>
</organism>
<evidence type="ECO:0000313" key="2">
    <source>
        <dbReference type="EMBL" id="SDJ00149.1"/>
    </source>
</evidence>
<accession>A0A1G8Q5V2</accession>
<dbReference type="Pfam" id="PF04018">
    <property type="entry name" value="VCA0040-like"/>
    <property type="match status" value="1"/>
</dbReference>
<feature type="transmembrane region" description="Helical" evidence="1">
    <location>
        <begin position="116"/>
        <end position="135"/>
    </location>
</feature>
<evidence type="ECO:0000313" key="3">
    <source>
        <dbReference type="Proteomes" id="UP000183255"/>
    </source>
</evidence>
<name>A0A1G8Q5V2_9CLOT</name>
<feature type="transmembrane region" description="Helical" evidence="1">
    <location>
        <begin position="201"/>
        <end position="224"/>
    </location>
</feature>
<feature type="transmembrane region" description="Helical" evidence="1">
    <location>
        <begin position="147"/>
        <end position="180"/>
    </location>
</feature>
<reference evidence="2 3" key="1">
    <citation type="submission" date="2016-10" db="EMBL/GenBank/DDBJ databases">
        <authorList>
            <person name="de Groot N.N."/>
        </authorList>
    </citation>
    <scope>NUCLEOTIDE SEQUENCE [LARGE SCALE GENOMIC DNA]</scope>
    <source>
        <strain evidence="2 3">CGMCC 1.5058</strain>
    </source>
</reference>
<feature type="transmembrane region" description="Helical" evidence="1">
    <location>
        <begin position="14"/>
        <end position="37"/>
    </location>
</feature>
<keyword evidence="1" id="KW-0472">Membrane</keyword>
<keyword evidence="1" id="KW-0812">Transmembrane</keyword>
<feature type="transmembrane region" description="Helical" evidence="1">
    <location>
        <begin position="82"/>
        <end position="104"/>
    </location>
</feature>
<dbReference type="EMBL" id="FNDZ01000006">
    <property type="protein sequence ID" value="SDJ00149.1"/>
    <property type="molecule type" value="Genomic_DNA"/>
</dbReference>
<sequence length="287" mass="30590">MKNNNQLFTILKGIVIGIANIIPGVSGGTMAISIGAYDELIGAVNNMRKDWKKSFFTLLPYGIGMVLGIGLLSFVIESAMKNYPFVTASLFLGLILGGVPMLVNKAKAYQVRVPEVLSFVLMAGLIVLMTFTKTSDAVSGPFSLDPISLFLLFVVGIIAAATMVIPGVSGSMVLILLGYYNRILETLSNFIRGLLSLNINVILDNFIPLFPFGIGVLIGIALVAKLIEWLFENYPSLTYAGIIGLVAASPVAIFSEISFSSLGIFTVAASILALASGFYIAMKLGEK</sequence>
<gene>
    <name evidence="2" type="ORF">SAMN05421804_10644</name>
</gene>
<dbReference type="RefSeq" id="WP_031576837.1">
    <property type="nucleotide sequence ID" value="NZ_FNDZ01000006.1"/>
</dbReference>
<feature type="transmembrane region" description="Helical" evidence="1">
    <location>
        <begin position="58"/>
        <end position="76"/>
    </location>
</feature>
<dbReference type="InterPro" id="IPR007163">
    <property type="entry name" value="VCA0040-like"/>
</dbReference>
<dbReference type="PANTHER" id="PTHR37308">
    <property type="entry name" value="INTEGRAL MEMBRANE PROTEIN"/>
    <property type="match status" value="1"/>
</dbReference>
<dbReference type="AlphaFoldDB" id="A0A1G8Q5V2"/>
<dbReference type="PANTHER" id="PTHR37308:SF1">
    <property type="entry name" value="POLYPRENYL-PHOSPHATE TRANSPORTER"/>
    <property type="match status" value="1"/>
</dbReference>
<keyword evidence="1" id="KW-1133">Transmembrane helix</keyword>